<dbReference type="SUPFAM" id="SSF53335">
    <property type="entry name" value="S-adenosyl-L-methionine-dependent methyltransferases"/>
    <property type="match status" value="1"/>
</dbReference>
<dbReference type="CDD" id="cd02440">
    <property type="entry name" value="AdoMet_MTases"/>
    <property type="match status" value="1"/>
</dbReference>
<dbReference type="InterPro" id="IPR029063">
    <property type="entry name" value="SAM-dependent_MTases_sf"/>
</dbReference>
<dbReference type="EMBL" id="MN740033">
    <property type="protein sequence ID" value="QHT85140.1"/>
    <property type="molecule type" value="Genomic_DNA"/>
</dbReference>
<protein>
    <submittedName>
        <fullName evidence="1">Uncharacterized protein</fullName>
    </submittedName>
</protein>
<evidence type="ECO:0000313" key="1">
    <source>
        <dbReference type="EMBL" id="QHT85140.1"/>
    </source>
</evidence>
<dbReference type="Gene3D" id="3.40.50.150">
    <property type="entry name" value="Vaccinia Virus protein VP39"/>
    <property type="match status" value="2"/>
</dbReference>
<proteinExistence type="predicted"/>
<accession>A0A6C0HXI9</accession>
<sequence>MSKNEISTILKDISLFKVQKEWSKLKNISSEELENLNGRNKLGCDFIDYYFFQNRLETIGNKGINFYDFLENIEYYKTKTYIQTLLTFCEKNNRYNSPTKTTYANQISKYYYCYGLCFGRINAFKITNALKLYHKYKPHTILDPFCGFGGRLTAALLLDINYIGIDLNVDLKPNYERLLDDFGSKSNSKTTLFFQDALTIDYNILNKYDMVMTSPPYENIEIYKHSVKKSSDEWSAFYNEIFTKSWDNLTIGGTYAININDKIYQRNLKPLFGEAMDTILLKKSSKNDYTENIYIWTKH</sequence>
<name>A0A6C0HXI9_9ZZZZ</name>
<organism evidence="1">
    <name type="scientific">viral metagenome</name>
    <dbReference type="NCBI Taxonomy" id="1070528"/>
    <lineage>
        <taxon>unclassified sequences</taxon>
        <taxon>metagenomes</taxon>
        <taxon>organismal metagenomes</taxon>
    </lineage>
</organism>
<reference evidence="1" key="1">
    <citation type="journal article" date="2020" name="Nature">
        <title>Giant virus diversity and host interactions through global metagenomics.</title>
        <authorList>
            <person name="Schulz F."/>
            <person name="Roux S."/>
            <person name="Paez-Espino D."/>
            <person name="Jungbluth S."/>
            <person name="Walsh D.A."/>
            <person name="Denef V.J."/>
            <person name="McMahon K.D."/>
            <person name="Konstantinidis K.T."/>
            <person name="Eloe-Fadrosh E.A."/>
            <person name="Kyrpides N.C."/>
            <person name="Woyke T."/>
        </authorList>
    </citation>
    <scope>NUCLEOTIDE SEQUENCE</scope>
    <source>
        <strain evidence="1">GVMAG-M-3300023184-178</strain>
    </source>
</reference>
<dbReference type="AlphaFoldDB" id="A0A6C0HXI9"/>